<dbReference type="EMBL" id="MTQA01000039">
    <property type="protein sequence ID" value="PNP84666.1"/>
    <property type="molecule type" value="Genomic_DNA"/>
</dbReference>
<organism evidence="2 3">
    <name type="scientific">Gibberella nygamai</name>
    <name type="common">Bean root rot disease fungus</name>
    <name type="synonym">Fusarium nygamai</name>
    <dbReference type="NCBI Taxonomy" id="42673"/>
    <lineage>
        <taxon>Eukaryota</taxon>
        <taxon>Fungi</taxon>
        <taxon>Dikarya</taxon>
        <taxon>Ascomycota</taxon>
        <taxon>Pezizomycotina</taxon>
        <taxon>Sordariomycetes</taxon>
        <taxon>Hypocreomycetidae</taxon>
        <taxon>Hypocreales</taxon>
        <taxon>Nectriaceae</taxon>
        <taxon>Fusarium</taxon>
        <taxon>Fusarium fujikuroi species complex</taxon>
    </lineage>
</organism>
<evidence type="ECO:0000256" key="1">
    <source>
        <dbReference type="SAM" id="MobiDB-lite"/>
    </source>
</evidence>
<evidence type="ECO:0000313" key="2">
    <source>
        <dbReference type="EMBL" id="PNP84666.1"/>
    </source>
</evidence>
<dbReference type="Proteomes" id="UP000236664">
    <property type="component" value="Unassembled WGS sequence"/>
</dbReference>
<gene>
    <name evidence="2" type="ORF">FNYG_02295</name>
</gene>
<sequence length="172" mass="19869">MALRLFASSPISSGGRQSHIRAAIFVTQSSITADYSMASQERDRRILREDVTRDDKVASSRDPNTVLRNHRMLTKEEKFALIQHARECAWVLVHQRGQTSASSKKLLKKFYAEVFLHWSTPQRRNPSPTSTHREDSQTLVGSRKKTCSEEAIKGTMQNWQTCLLKLERQRRR</sequence>
<keyword evidence="3" id="KW-1185">Reference proteome</keyword>
<name>A0A2K0WQX7_GIBNY</name>
<dbReference type="STRING" id="42673.A0A2K0WQX7"/>
<accession>A0A2K0WQX7</accession>
<comment type="caution">
    <text evidence="2">The sequence shown here is derived from an EMBL/GenBank/DDBJ whole genome shotgun (WGS) entry which is preliminary data.</text>
</comment>
<feature type="compositionally biased region" description="Polar residues" evidence="1">
    <location>
        <begin position="121"/>
        <end position="130"/>
    </location>
</feature>
<protein>
    <submittedName>
        <fullName evidence="2">Uncharacterized protein</fullName>
    </submittedName>
</protein>
<proteinExistence type="predicted"/>
<feature type="region of interest" description="Disordered" evidence="1">
    <location>
        <begin position="121"/>
        <end position="143"/>
    </location>
</feature>
<dbReference type="AlphaFoldDB" id="A0A2K0WQX7"/>
<dbReference type="OrthoDB" id="5077589at2759"/>
<evidence type="ECO:0000313" key="3">
    <source>
        <dbReference type="Proteomes" id="UP000236664"/>
    </source>
</evidence>
<reference evidence="2 3" key="1">
    <citation type="submission" date="2017-06" db="EMBL/GenBank/DDBJ databases">
        <title>Genome of Fusarium nygamai isolate CS10214.</title>
        <authorList>
            <person name="Gardiner D.M."/>
            <person name="Obanor F."/>
            <person name="Kazan K."/>
        </authorList>
    </citation>
    <scope>NUCLEOTIDE SEQUENCE [LARGE SCALE GENOMIC DNA]</scope>
    <source>
        <strain evidence="2 3">CS10214</strain>
    </source>
</reference>